<evidence type="ECO:0000256" key="1">
    <source>
        <dbReference type="SAM" id="MobiDB-lite"/>
    </source>
</evidence>
<accession>A0A8K0TT03</accession>
<dbReference type="Proteomes" id="UP000813385">
    <property type="component" value="Unassembled WGS sequence"/>
</dbReference>
<evidence type="ECO:0000313" key="3">
    <source>
        <dbReference type="Proteomes" id="UP000813385"/>
    </source>
</evidence>
<keyword evidence="3" id="KW-1185">Reference proteome</keyword>
<proteinExistence type="predicted"/>
<name>A0A8K0TT03_9PEZI</name>
<sequence>MPSNASPEGGPPYTTPSRQVYKYQCPAPLVFKSRRVTHPPPHHRSGTSNNKHPSTRLGIPSLNGILPAALPKARRHDRLRVHLLHRQPLLLLQYSLPIQLPFRSTSDHLPRLDGPRALPRHRQHRLLRRHVPAGPPSRGIASPQGGAGLLLLHLRGMGEEPSRGARHIHLRSVYHFRQLPRIWFRHGHERAREDNYGLAHVEKILGAHVLRG</sequence>
<dbReference type="AlphaFoldDB" id="A0A8K0TT03"/>
<organism evidence="2 3">
    <name type="scientific">Plectosphaerella cucumerina</name>
    <dbReference type="NCBI Taxonomy" id="40658"/>
    <lineage>
        <taxon>Eukaryota</taxon>
        <taxon>Fungi</taxon>
        <taxon>Dikarya</taxon>
        <taxon>Ascomycota</taxon>
        <taxon>Pezizomycotina</taxon>
        <taxon>Sordariomycetes</taxon>
        <taxon>Hypocreomycetidae</taxon>
        <taxon>Glomerellales</taxon>
        <taxon>Plectosphaerellaceae</taxon>
        <taxon>Plectosphaerella</taxon>
    </lineage>
</organism>
<feature type="region of interest" description="Disordered" evidence="1">
    <location>
        <begin position="34"/>
        <end position="61"/>
    </location>
</feature>
<reference evidence="2" key="1">
    <citation type="journal article" date="2021" name="Nat. Commun.">
        <title>Genetic determinants of endophytism in the Arabidopsis root mycobiome.</title>
        <authorList>
            <person name="Mesny F."/>
            <person name="Miyauchi S."/>
            <person name="Thiergart T."/>
            <person name="Pickel B."/>
            <person name="Atanasova L."/>
            <person name="Karlsson M."/>
            <person name="Huettel B."/>
            <person name="Barry K.W."/>
            <person name="Haridas S."/>
            <person name="Chen C."/>
            <person name="Bauer D."/>
            <person name="Andreopoulos W."/>
            <person name="Pangilinan J."/>
            <person name="LaButti K."/>
            <person name="Riley R."/>
            <person name="Lipzen A."/>
            <person name="Clum A."/>
            <person name="Drula E."/>
            <person name="Henrissat B."/>
            <person name="Kohler A."/>
            <person name="Grigoriev I.V."/>
            <person name="Martin F.M."/>
            <person name="Hacquard S."/>
        </authorList>
    </citation>
    <scope>NUCLEOTIDE SEQUENCE</scope>
    <source>
        <strain evidence="2">MPI-CAGE-AT-0016</strain>
    </source>
</reference>
<gene>
    <name evidence="2" type="ORF">B0T11DRAFT_335294</name>
</gene>
<comment type="caution">
    <text evidence="2">The sequence shown here is derived from an EMBL/GenBank/DDBJ whole genome shotgun (WGS) entry which is preliminary data.</text>
</comment>
<dbReference type="EMBL" id="JAGPXD010000001">
    <property type="protein sequence ID" value="KAH7376057.1"/>
    <property type="molecule type" value="Genomic_DNA"/>
</dbReference>
<feature type="compositionally biased region" description="Basic residues" evidence="1">
    <location>
        <begin position="34"/>
        <end position="45"/>
    </location>
</feature>
<evidence type="ECO:0000313" key="2">
    <source>
        <dbReference type="EMBL" id="KAH7376057.1"/>
    </source>
</evidence>
<protein>
    <submittedName>
        <fullName evidence="2">Uncharacterized protein</fullName>
    </submittedName>
</protein>